<dbReference type="OrthoDB" id="9798154at2"/>
<dbReference type="NCBIfam" id="TIGR04488">
    <property type="entry name" value="SoxY_true_GGCGG"/>
    <property type="match status" value="1"/>
</dbReference>
<dbReference type="InterPro" id="IPR032711">
    <property type="entry name" value="SoxY"/>
</dbReference>
<evidence type="ECO:0000313" key="3">
    <source>
        <dbReference type="Proteomes" id="UP000034410"/>
    </source>
</evidence>
<gene>
    <name evidence="2" type="ORF">AAY24_17260</name>
</gene>
<organism evidence="2 3">
    <name type="scientific">Sedimenticola thiotaurini</name>
    <dbReference type="NCBI Taxonomy" id="1543721"/>
    <lineage>
        <taxon>Bacteria</taxon>
        <taxon>Pseudomonadati</taxon>
        <taxon>Pseudomonadota</taxon>
        <taxon>Gammaproteobacteria</taxon>
        <taxon>Chromatiales</taxon>
        <taxon>Sedimenticolaceae</taxon>
        <taxon>Sedimenticola</taxon>
    </lineage>
</organism>
<dbReference type="PATRIC" id="fig|1543721.4.peg.3570"/>
<dbReference type="Gene3D" id="2.60.40.2470">
    <property type="entry name" value="SoxY domain"/>
    <property type="match status" value="1"/>
</dbReference>
<dbReference type="PIRSF" id="PIRSF010312">
    <property type="entry name" value="Sulphur_oxidation_SoxY"/>
    <property type="match status" value="1"/>
</dbReference>
<keyword evidence="3" id="KW-1185">Reference proteome</keyword>
<accession>A0A0F7K4A2</accession>
<dbReference type="KEGG" id="seds:AAY24_17260"/>
<dbReference type="AlphaFoldDB" id="A0A0F7K4A2"/>
<reference evidence="2 3" key="1">
    <citation type="journal article" date="2015" name="Genome Announc.">
        <title>Complete Genome Sequence of Sedimenticola thiotaurini Strain SIP-G1, a Polyphosphate- and Polyhydroxyalkanoate-Accumulating Sulfur-Oxidizing Gammaproteobacterium Isolated from Salt Marsh Sediments.</title>
        <authorList>
            <person name="Flood B.E."/>
            <person name="Jones D.S."/>
            <person name="Bailey J.V."/>
        </authorList>
    </citation>
    <scope>NUCLEOTIDE SEQUENCE [LARGE SCALE GENOMIC DNA]</scope>
    <source>
        <strain evidence="2 3">SIP-G1</strain>
    </source>
</reference>
<feature type="domain" description="Ig-like SoxY" evidence="1">
    <location>
        <begin position="53"/>
        <end position="156"/>
    </location>
</feature>
<evidence type="ECO:0000313" key="2">
    <source>
        <dbReference type="EMBL" id="AKH21798.1"/>
    </source>
</evidence>
<evidence type="ECO:0000259" key="1">
    <source>
        <dbReference type="Pfam" id="PF13501"/>
    </source>
</evidence>
<dbReference type="InterPro" id="IPR038162">
    <property type="entry name" value="SoxY_sf"/>
</dbReference>
<dbReference type="PROSITE" id="PS51318">
    <property type="entry name" value="TAT"/>
    <property type="match status" value="1"/>
</dbReference>
<dbReference type="Proteomes" id="UP000034410">
    <property type="component" value="Chromosome"/>
</dbReference>
<dbReference type="RefSeq" id="WP_046860719.1">
    <property type="nucleotide sequence ID" value="NZ_CP011412.1"/>
</dbReference>
<protein>
    <submittedName>
        <fullName evidence="2">Sulfur oxidation protein SoxY</fullName>
    </submittedName>
</protein>
<proteinExistence type="predicted"/>
<dbReference type="InterPro" id="IPR006311">
    <property type="entry name" value="TAT_signal"/>
</dbReference>
<dbReference type="Pfam" id="PF13501">
    <property type="entry name" value="SoxY"/>
    <property type="match status" value="1"/>
</dbReference>
<sequence length="158" mass="15954">MKTDLKRRLLLKGSVATSTIGIAIGAGLLSPTTVLAAWPKEAFAAKDIPGALNALLGADNAEESDAIKIKAPDIAENGAVVPVTVSTTLTGAESIAIIAANNPVPLIANFDLKEGAEGFVSSRIKMGKSGDVIAVVKADGKLYKAAKEVKVTIGGCGG</sequence>
<name>A0A0F7K4A2_9GAMM</name>
<dbReference type="InterPro" id="IPR016568">
    <property type="entry name" value="Sulphur_oxidation_SoxY"/>
</dbReference>
<dbReference type="EMBL" id="CP011412">
    <property type="protein sequence ID" value="AKH21798.1"/>
    <property type="molecule type" value="Genomic_DNA"/>
</dbReference>